<organism evidence="2">
    <name type="scientific">Macrococcoides caseolyticum</name>
    <dbReference type="NCBI Taxonomy" id="69966"/>
    <lineage>
        <taxon>Bacteria</taxon>
        <taxon>Bacillati</taxon>
        <taxon>Bacillota</taxon>
        <taxon>Bacilli</taxon>
        <taxon>Bacillales</taxon>
        <taxon>Staphylococcaceae</taxon>
        <taxon>Macrococcoides</taxon>
    </lineage>
</organism>
<dbReference type="AlphaFoldDB" id="D4AH28"/>
<proteinExistence type="predicted"/>
<accession>D4AH28</accession>
<feature type="compositionally biased region" description="Polar residues" evidence="1">
    <location>
        <begin position="72"/>
        <end position="85"/>
    </location>
</feature>
<evidence type="ECO:0000313" key="2">
    <source>
        <dbReference type="EMBL" id="BAI83357.1"/>
    </source>
</evidence>
<reference evidence="2" key="1">
    <citation type="journal article" date="2010" name="Antimicrob. Agents Chemother.">
        <title>Staphylococcal cassette chromosome mec-like element in Macrococcus caseolyticus.</title>
        <authorList>
            <person name="Tsubakishita S."/>
            <person name="Kuwahara-Arai K."/>
            <person name="Baba T."/>
            <person name="Hiramatsu K."/>
        </authorList>
    </citation>
    <scope>NUCLEOTIDE SEQUENCE</scope>
    <source>
        <strain evidence="2">JCSC7096</strain>
    </source>
</reference>
<protein>
    <submittedName>
        <fullName evidence="2">Uncharacterized protein</fullName>
    </submittedName>
</protein>
<dbReference type="EMBL" id="AB498756">
    <property type="protein sequence ID" value="BAI83357.1"/>
    <property type="molecule type" value="Genomic_DNA"/>
</dbReference>
<feature type="compositionally biased region" description="Basic and acidic residues" evidence="1">
    <location>
        <begin position="43"/>
        <end position="68"/>
    </location>
</feature>
<feature type="region of interest" description="Disordered" evidence="1">
    <location>
        <begin position="43"/>
        <end position="85"/>
    </location>
</feature>
<sequence length="241" mass="27023">MKKWLPPVLIVLLIALISLFAYSQYSKNQSLSLEKEKLKLEAAKAKSEVDKKTDTENEKNKEDKKKITDNNSGSNEEVSTEAATTEQAVVKESVFDANGGWMGDSGSLGFDIYSPSASRTQALKIRDRVYYVMPEEYDQARQMVLTLNGLDENGESDCENVNSRCYYEKQLQKEQGDSSKPLGDAYTQEQLDSMHPSDDRTECVPTVIGKTGCVYVTPEEYTKIMDELEAANKAIEEQQTP</sequence>
<name>D4AH28_9STAP</name>
<evidence type="ECO:0000256" key="1">
    <source>
        <dbReference type="SAM" id="MobiDB-lite"/>
    </source>
</evidence>
<feature type="region of interest" description="Disordered" evidence="1">
    <location>
        <begin position="172"/>
        <end position="202"/>
    </location>
</feature>